<gene>
    <name evidence="1" type="ORF">PS624_04901</name>
</gene>
<sequence>MQCRDEADVGVINEEQTMLQLDLHIVALARRHAVPLVDRDDQRTTGLDSETEQVEVVIDHAFAGVHHEDHYVGVFDRLQGFDHGEFFDFFVDLAALAHTGGVDQRVLLFIAFERNVDTVARGAGLVIDDNPVFTKHAVDQRRFADVRTADDGDLDPVFFAWARNALGFLAFGNDLFFAVFRFFFVFGEITQGDFQHLRDATAVSTGDRDRVAHAQRSELSAGHFRVDVVDLVGDHVGTLVTFAQVFGDHLVGGGETGLGIYQEQHNIRFFNGQQRLLGHFFVHTVLVTGDTTGVDQNVGTPLPLGLTVLAITGQTGQVADDGVASPGQAVEQGGLADVRSAHQGDYGNHAALHFVISENTKAAARQRLVLGATLWVFSVGASLLAKNAKAPRLFRPSA</sequence>
<dbReference type="AlphaFoldDB" id="A0A5E6WU61"/>
<reference evidence="1 2" key="1">
    <citation type="submission" date="2019-09" db="EMBL/GenBank/DDBJ databases">
        <authorList>
            <person name="Chandra G."/>
            <person name="Truman W A."/>
        </authorList>
    </citation>
    <scope>NUCLEOTIDE SEQUENCE [LARGE SCALE GENOMIC DNA]</scope>
    <source>
        <strain evidence="1">PS624</strain>
    </source>
</reference>
<evidence type="ECO:0000313" key="1">
    <source>
        <dbReference type="EMBL" id="VVN32170.1"/>
    </source>
</evidence>
<dbReference type="Proteomes" id="UP000326241">
    <property type="component" value="Unassembled WGS sequence"/>
</dbReference>
<proteinExistence type="predicted"/>
<accession>A0A5E6WU61</accession>
<evidence type="ECO:0000313" key="2">
    <source>
        <dbReference type="Proteomes" id="UP000326241"/>
    </source>
</evidence>
<protein>
    <submittedName>
        <fullName evidence="1">Uncharacterized protein</fullName>
    </submittedName>
</protein>
<dbReference type="EMBL" id="CABVGZ010000072">
    <property type="protein sequence ID" value="VVN32170.1"/>
    <property type="molecule type" value="Genomic_DNA"/>
</dbReference>
<organism evidence="1 2">
    <name type="scientific">Pseudomonas fluorescens</name>
    <dbReference type="NCBI Taxonomy" id="294"/>
    <lineage>
        <taxon>Bacteria</taxon>
        <taxon>Pseudomonadati</taxon>
        <taxon>Pseudomonadota</taxon>
        <taxon>Gammaproteobacteria</taxon>
        <taxon>Pseudomonadales</taxon>
        <taxon>Pseudomonadaceae</taxon>
        <taxon>Pseudomonas</taxon>
    </lineage>
</organism>
<name>A0A5E6WU61_PSEFL</name>